<dbReference type="Proteomes" id="UP000272010">
    <property type="component" value="Chromosome"/>
</dbReference>
<protein>
    <submittedName>
        <fullName evidence="1">Uncharacterized protein</fullName>
    </submittedName>
</protein>
<evidence type="ECO:0000313" key="1">
    <source>
        <dbReference type="EMBL" id="AYF00476.1"/>
    </source>
</evidence>
<dbReference type="RefSeq" id="WP_147405531.1">
    <property type="nucleotide sequence ID" value="NZ_CP031078.1"/>
</dbReference>
<organism evidence="1 2">
    <name type="scientific">Paracoccus yeei</name>
    <dbReference type="NCBI Taxonomy" id="147645"/>
    <lineage>
        <taxon>Bacteria</taxon>
        <taxon>Pseudomonadati</taxon>
        <taxon>Pseudomonadota</taxon>
        <taxon>Alphaproteobacteria</taxon>
        <taxon>Rhodobacterales</taxon>
        <taxon>Paracoccaceae</taxon>
        <taxon>Paracoccus</taxon>
    </lineage>
</organism>
<evidence type="ECO:0000313" key="2">
    <source>
        <dbReference type="Proteomes" id="UP000272010"/>
    </source>
</evidence>
<name>A0A386UJ25_9RHOB</name>
<dbReference type="SUPFAM" id="SSF52266">
    <property type="entry name" value="SGNH hydrolase"/>
    <property type="match status" value="1"/>
</dbReference>
<proteinExistence type="predicted"/>
<dbReference type="EMBL" id="CP031078">
    <property type="protein sequence ID" value="AYF00476.1"/>
    <property type="molecule type" value="Genomic_DNA"/>
</dbReference>
<gene>
    <name evidence="1" type="ORF">PY32053_00801</name>
</gene>
<dbReference type="AlphaFoldDB" id="A0A386UJ25"/>
<sequence>MTIGAWRGAPGAMAPEDRVRVDVAIETAETINARMAEATEAAEIATEAAEQTDADAQATEAGRQQAVQAAGDAAAARAAAALDRAAAESAARTLGATAYAGRADLPATAAAEAKAYVYADPDGLLNGLYFWTGSAWAKDGLDVAGRLRGLADASEEAFAVSGRKARVKEDGRWTRSGVEYAETGADRRPILHHRGGRRIYDLPVEAGGEFSGAFQGTVNGSGTVDDPARWARAGAEALVIGANRRAIPAVSYLRQIDSPARWARSGHRALLIGRNRRVVLDLAKAGQPAPEPEAPPPSYLPWSDGSQVHVDRQDTGQRVQVSQGGGANTNPRMQDGMVIWQSDRGAVSTYEPAAIGGLYFSPPDRADEHPVIPLQWLCCLGDSTTAGGYMGQFSGLGWSIPFRNLGRAGNTASGIAARYWAVEVSYDCPQIPGDMTEVVCAPSATSEAWPGEIVGGASAAISGWLVADPAAHPSTGTYVEVRWDNTAQAYFIRRRVAGDALPAGKWYFYASPTTATDGTSAPPTALQAWKIQDAILLCLLGRNSATDPRGVFAMARRIWAAHKPLSKRIVMMPWIHGTDEPRGSVGYANRKLALDLFRSEWPDNTLDLVPWLQAAASDSAADQAALAADTPPPSLMSDNIHPGPAGRVEMARGILDFVTRKGWR</sequence>
<reference evidence="2" key="1">
    <citation type="submission" date="2018-07" db="EMBL/GenBank/DDBJ databases">
        <title>Genome Structure of the Opportunistic Pathogen Paracoccus yeei (Alphaproteobacteria) and Identification of Putative Virulence Factors.</title>
        <authorList>
            <person name="Lasek R."/>
            <person name="Szuplewska M."/>
            <person name="Mitura M."/>
            <person name="Decewicz P."/>
            <person name="Chmielowska C."/>
            <person name="Pawlot A."/>
            <person name="Sentkowska D."/>
            <person name="Czarnecki J."/>
            <person name="Bartosik D."/>
        </authorList>
    </citation>
    <scope>NUCLEOTIDE SEQUENCE [LARGE SCALE GENOMIC DNA]</scope>
    <source>
        <strain evidence="2">CCUG 32053</strain>
    </source>
</reference>
<accession>A0A386UJ25</accession>